<feature type="transmembrane region" description="Helical" evidence="5">
    <location>
        <begin position="256"/>
        <end position="278"/>
    </location>
</feature>
<feature type="transmembrane region" description="Helical" evidence="5">
    <location>
        <begin position="29"/>
        <end position="55"/>
    </location>
</feature>
<name>A0A402B691_9CHLR</name>
<evidence type="ECO:0000256" key="4">
    <source>
        <dbReference type="ARBA" id="ARBA00023136"/>
    </source>
</evidence>
<dbReference type="GO" id="GO:0022857">
    <property type="term" value="F:transmembrane transporter activity"/>
    <property type="evidence" value="ECO:0007669"/>
    <property type="project" value="InterPro"/>
</dbReference>
<dbReference type="PROSITE" id="PS00216">
    <property type="entry name" value="SUGAR_TRANSPORT_1"/>
    <property type="match status" value="1"/>
</dbReference>
<dbReference type="Pfam" id="PF13347">
    <property type="entry name" value="MFS_2"/>
    <property type="match status" value="1"/>
</dbReference>
<feature type="transmembrane region" description="Helical" evidence="5">
    <location>
        <begin position="358"/>
        <end position="377"/>
    </location>
</feature>
<organism evidence="7 8">
    <name type="scientific">Dictyobacter alpinus</name>
    <dbReference type="NCBI Taxonomy" id="2014873"/>
    <lineage>
        <taxon>Bacteria</taxon>
        <taxon>Bacillati</taxon>
        <taxon>Chloroflexota</taxon>
        <taxon>Ktedonobacteria</taxon>
        <taxon>Ktedonobacterales</taxon>
        <taxon>Dictyobacteraceae</taxon>
        <taxon>Dictyobacter</taxon>
    </lineage>
</organism>
<dbReference type="PANTHER" id="PTHR23528:SF1">
    <property type="entry name" value="MAJOR FACILITATOR SUPERFAMILY (MFS) PROFILE DOMAIN-CONTAINING PROTEIN"/>
    <property type="match status" value="1"/>
</dbReference>
<dbReference type="InterPro" id="IPR020846">
    <property type="entry name" value="MFS_dom"/>
</dbReference>
<comment type="subcellular location">
    <subcellularLocation>
        <location evidence="1">Cell membrane</location>
        <topology evidence="1">Multi-pass membrane protein</topology>
    </subcellularLocation>
</comment>
<comment type="caution">
    <text evidence="7">The sequence shown here is derived from an EMBL/GenBank/DDBJ whole genome shotgun (WGS) entry which is preliminary data.</text>
</comment>
<keyword evidence="2 5" id="KW-0812">Transmembrane</keyword>
<dbReference type="InterPro" id="IPR036259">
    <property type="entry name" value="MFS_trans_sf"/>
</dbReference>
<feature type="domain" description="Major facilitator superfamily (MFS) profile" evidence="6">
    <location>
        <begin position="28"/>
        <end position="506"/>
    </location>
</feature>
<dbReference type="InterPro" id="IPR011701">
    <property type="entry name" value="MFS"/>
</dbReference>
<keyword evidence="3 5" id="KW-1133">Transmembrane helix</keyword>
<evidence type="ECO:0000256" key="5">
    <source>
        <dbReference type="SAM" id="Phobius"/>
    </source>
</evidence>
<feature type="transmembrane region" description="Helical" evidence="5">
    <location>
        <begin position="201"/>
        <end position="222"/>
    </location>
</feature>
<dbReference type="Proteomes" id="UP000287171">
    <property type="component" value="Unassembled WGS sequence"/>
</dbReference>
<dbReference type="Gene3D" id="1.20.1250.20">
    <property type="entry name" value="MFS general substrate transporter like domains"/>
    <property type="match status" value="2"/>
</dbReference>
<keyword evidence="8" id="KW-1185">Reference proteome</keyword>
<keyword evidence="4 5" id="KW-0472">Membrane</keyword>
<proteinExistence type="predicted"/>
<gene>
    <name evidence="7" type="ORF">KDA_23480</name>
</gene>
<evidence type="ECO:0000256" key="2">
    <source>
        <dbReference type="ARBA" id="ARBA00022692"/>
    </source>
</evidence>
<evidence type="ECO:0000313" key="8">
    <source>
        <dbReference type="Proteomes" id="UP000287171"/>
    </source>
</evidence>
<dbReference type="EMBL" id="BIFT01000001">
    <property type="protein sequence ID" value="GCE26864.1"/>
    <property type="molecule type" value="Genomic_DNA"/>
</dbReference>
<feature type="transmembrane region" description="Helical" evidence="5">
    <location>
        <begin position="447"/>
        <end position="467"/>
    </location>
</feature>
<dbReference type="AlphaFoldDB" id="A0A402B691"/>
<evidence type="ECO:0000259" key="6">
    <source>
        <dbReference type="PROSITE" id="PS50850"/>
    </source>
</evidence>
<dbReference type="GO" id="GO:0005886">
    <property type="term" value="C:plasma membrane"/>
    <property type="evidence" value="ECO:0007669"/>
    <property type="project" value="UniProtKB-SubCell"/>
</dbReference>
<dbReference type="PANTHER" id="PTHR23528">
    <property type="match status" value="1"/>
</dbReference>
<dbReference type="RefSeq" id="WP_161982083.1">
    <property type="nucleotide sequence ID" value="NZ_BIFT01000001.1"/>
</dbReference>
<sequence>MSVMDQGGEIGSPSEIVGLAPKKLYWGQIVAISIFWFALNFHWAAIGTIILPSQVFKLVGQLHQGEALAYILVPGAFIALITNPLWGVASDYTRGWLARWGRRRPYILIGTLINVAGLVWMALAPNIPSLALAYMLVQFSSNMAQAPFHALLPDIVPTNQRGIASGIMGFLLLIGNIGGVIVAGMFVNASKPLAQYQQSLWLTYAIIIVVLIVFMLVTILVVHERSNTIENPPVEEIRSERADRNWRPGWLTNSRLMTIVGTLLATLLVWGLVIIWNLLRPAGLQINNDVLQVLLEMVATAGILRLFDFNPRRNPDFAWVLFTRFLMMMGIYTIQTFLQFYMRDVVQAPNPEQQTSNFAIVVALTSLVSALAAGWLSDHYGRKPMVYLSGSFMAVVGLVFVVTHSLLIVMIAGAVFGLGYGAYQSVDWALVADTLPSKQNFARDMGVWNISLAVPQIIAPVLGGPLIDSFARSGHPVQGYQILFVMAIIYCILGTVTIRYIRGVKR</sequence>
<evidence type="ECO:0000313" key="7">
    <source>
        <dbReference type="EMBL" id="GCE26864.1"/>
    </source>
</evidence>
<evidence type="ECO:0000256" key="1">
    <source>
        <dbReference type="ARBA" id="ARBA00004651"/>
    </source>
</evidence>
<dbReference type="SUPFAM" id="SSF103473">
    <property type="entry name" value="MFS general substrate transporter"/>
    <property type="match status" value="1"/>
</dbReference>
<feature type="transmembrane region" description="Helical" evidence="5">
    <location>
        <begin position="290"/>
        <end position="307"/>
    </location>
</feature>
<protein>
    <recommendedName>
        <fullName evidence="6">Major facilitator superfamily (MFS) profile domain-containing protein</fullName>
    </recommendedName>
</protein>
<dbReference type="Pfam" id="PF07690">
    <property type="entry name" value="MFS_1"/>
    <property type="match status" value="1"/>
</dbReference>
<feature type="transmembrane region" description="Helical" evidence="5">
    <location>
        <begin position="319"/>
        <end position="338"/>
    </location>
</feature>
<accession>A0A402B691</accession>
<feature type="transmembrane region" description="Helical" evidence="5">
    <location>
        <begin position="479"/>
        <end position="501"/>
    </location>
</feature>
<dbReference type="PROSITE" id="PS50850">
    <property type="entry name" value="MFS"/>
    <property type="match status" value="1"/>
</dbReference>
<reference evidence="8" key="1">
    <citation type="submission" date="2018-12" db="EMBL/GenBank/DDBJ databases">
        <title>Tengunoibacter tsumagoiensis gen. nov., sp. nov., Dictyobacter kobayashii sp. nov., D. alpinus sp. nov., and D. joshuensis sp. nov. and description of Dictyobacteraceae fam. nov. within the order Ktedonobacterales isolated from Tengu-no-mugimeshi.</title>
        <authorList>
            <person name="Wang C.M."/>
            <person name="Zheng Y."/>
            <person name="Sakai Y."/>
            <person name="Toyoda A."/>
            <person name="Minakuchi Y."/>
            <person name="Abe K."/>
            <person name="Yokota A."/>
            <person name="Yabe S."/>
        </authorList>
    </citation>
    <scope>NUCLEOTIDE SEQUENCE [LARGE SCALE GENOMIC DNA]</scope>
    <source>
        <strain evidence="8">Uno16</strain>
    </source>
</reference>
<evidence type="ECO:0000256" key="3">
    <source>
        <dbReference type="ARBA" id="ARBA00022989"/>
    </source>
</evidence>
<dbReference type="InterPro" id="IPR005829">
    <property type="entry name" value="Sugar_transporter_CS"/>
</dbReference>
<feature type="transmembrane region" description="Helical" evidence="5">
    <location>
        <begin position="164"/>
        <end position="189"/>
    </location>
</feature>
<feature type="transmembrane region" description="Helical" evidence="5">
    <location>
        <begin position="67"/>
        <end position="86"/>
    </location>
</feature>
<feature type="transmembrane region" description="Helical" evidence="5">
    <location>
        <begin position="106"/>
        <end position="125"/>
    </location>
</feature>